<dbReference type="GO" id="GO:0005868">
    <property type="term" value="C:cytoplasmic dynein complex"/>
    <property type="evidence" value="ECO:0007669"/>
    <property type="project" value="TreeGrafter"/>
</dbReference>
<reference evidence="5 6" key="1">
    <citation type="submission" date="2016-02" db="EMBL/GenBank/DDBJ databases">
        <title>Genome analysis of coral dinoflagellate symbionts highlights evolutionary adaptations to a symbiotic lifestyle.</title>
        <authorList>
            <person name="Aranda M."/>
            <person name="Li Y."/>
            <person name="Liew Y.J."/>
            <person name="Baumgarten S."/>
            <person name="Simakov O."/>
            <person name="Wilson M."/>
            <person name="Piel J."/>
            <person name="Ashoor H."/>
            <person name="Bougouffa S."/>
            <person name="Bajic V.B."/>
            <person name="Ryu T."/>
            <person name="Ravasi T."/>
            <person name="Bayer T."/>
            <person name="Micklem G."/>
            <person name="Kim H."/>
            <person name="Bhak J."/>
            <person name="Lajeunesse T.C."/>
            <person name="Voolstra C.R."/>
        </authorList>
    </citation>
    <scope>NUCLEOTIDE SEQUENCE [LARGE SCALE GENOMIC DNA]</scope>
    <source>
        <strain evidence="5 6">CCMP2467</strain>
    </source>
</reference>
<dbReference type="AlphaFoldDB" id="A0A1Q9DX19"/>
<dbReference type="InterPro" id="IPR050687">
    <property type="entry name" value="Dynein_IC"/>
</dbReference>
<name>A0A1Q9DX19_SYMMI</name>
<dbReference type="OrthoDB" id="4189at2759"/>
<comment type="caution">
    <text evidence="5">The sequence shown here is derived from an EMBL/GenBank/DDBJ whole genome shotgun (WGS) entry which is preliminary data.</text>
</comment>
<dbReference type="GO" id="GO:0045504">
    <property type="term" value="F:dynein heavy chain binding"/>
    <property type="evidence" value="ECO:0007669"/>
    <property type="project" value="TreeGrafter"/>
</dbReference>
<keyword evidence="3" id="KW-0853">WD repeat</keyword>
<dbReference type="Pfam" id="PF00400">
    <property type="entry name" value="WD40"/>
    <property type="match status" value="1"/>
</dbReference>
<dbReference type="Gene3D" id="2.130.10.10">
    <property type="entry name" value="YVTN repeat-like/Quinoprotein amine dehydrogenase"/>
    <property type="match status" value="1"/>
</dbReference>
<keyword evidence="4" id="KW-0677">Repeat</keyword>
<keyword evidence="6" id="KW-1185">Reference proteome</keyword>
<dbReference type="SUPFAM" id="SSF50978">
    <property type="entry name" value="WD40 repeat-like"/>
    <property type="match status" value="1"/>
</dbReference>
<dbReference type="GO" id="GO:0097014">
    <property type="term" value="C:ciliary plasm"/>
    <property type="evidence" value="ECO:0007669"/>
    <property type="project" value="TreeGrafter"/>
</dbReference>
<keyword evidence="2" id="KW-0963">Cytoplasm</keyword>
<evidence type="ECO:0000256" key="3">
    <source>
        <dbReference type="ARBA" id="ARBA00022574"/>
    </source>
</evidence>
<comment type="subcellular location">
    <subcellularLocation>
        <location evidence="1">Cytoplasm</location>
    </subcellularLocation>
</comment>
<evidence type="ECO:0000256" key="4">
    <source>
        <dbReference type="ARBA" id="ARBA00022737"/>
    </source>
</evidence>
<dbReference type="PANTHER" id="PTHR12442">
    <property type="entry name" value="DYNEIN INTERMEDIATE CHAIN"/>
    <property type="match status" value="1"/>
</dbReference>
<dbReference type="InterPro" id="IPR015943">
    <property type="entry name" value="WD40/YVTN_repeat-like_dom_sf"/>
</dbReference>
<dbReference type="GO" id="GO:0045503">
    <property type="term" value="F:dynein light chain binding"/>
    <property type="evidence" value="ECO:0007669"/>
    <property type="project" value="TreeGrafter"/>
</dbReference>
<evidence type="ECO:0000313" key="5">
    <source>
        <dbReference type="EMBL" id="OLP99724.1"/>
    </source>
</evidence>
<dbReference type="SMART" id="SM00320">
    <property type="entry name" value="WD40"/>
    <property type="match status" value="3"/>
</dbReference>
<accession>A0A1Q9DX19</accession>
<organism evidence="5 6">
    <name type="scientific">Symbiodinium microadriaticum</name>
    <name type="common">Dinoflagellate</name>
    <name type="synonym">Zooxanthella microadriatica</name>
    <dbReference type="NCBI Taxonomy" id="2951"/>
    <lineage>
        <taxon>Eukaryota</taxon>
        <taxon>Sar</taxon>
        <taxon>Alveolata</taxon>
        <taxon>Dinophyceae</taxon>
        <taxon>Suessiales</taxon>
        <taxon>Symbiodiniaceae</taxon>
        <taxon>Symbiodinium</taxon>
    </lineage>
</organism>
<dbReference type="GO" id="GO:0042073">
    <property type="term" value="P:intraciliary transport"/>
    <property type="evidence" value="ECO:0007669"/>
    <property type="project" value="TreeGrafter"/>
</dbReference>
<proteinExistence type="predicted"/>
<dbReference type="InterPro" id="IPR001680">
    <property type="entry name" value="WD40_rpt"/>
</dbReference>
<gene>
    <name evidence="5" type="primary">WDR34</name>
    <name evidence="5" type="ORF">AK812_SmicGene17709</name>
</gene>
<sequence>MGSYKWCYVSGDGKVLLWDARESDLSMPSRGFMLTGSKKRILGGRSMSFSPVDPWLFVVGTETGGVMRAFRPPPGASVVKPTGSRELQRARAELDALRQVAAARLRKQEEVKELGGSLEEETATSSSPLRSIQVKRTQNAIYKHALSKPGKHLGMEDPRIIAVKEYVQGEVANGAVHPVLVGNFDQVWTTLYEPATRVVWKVAAARLRKQEEVKELGGSLEEETATSSSPLRSIQVKRTQNAIYKHALSKPGKHLGMEDPRIIAVKEYVQGEVANGAVHPVLVGNFDQVWTTLYEPATRVVWKVEGYCRTVGLKEVSAEATHKVRFSPYHRKLLLTGSADGSVKLFDVLQQRAAHTFFPPARHLSTCAVSAAAWSSARPCVFAVAMEMGGVYVYDLLQSRQEPVMELPLTGGTSQKITSLAFNPKQRGMIAVGDDSGRVRVFRLPFRLSEQQKTEAVGDHVLDPNAVPLPEAAERYFYSLPIAMLSLFMSIAGGVSWEDVIQPLIASWALRLSCKKDCAKETKDAAPPAPPPPPPPLAAAVADGAMHVESSELLGKKFLRYRFDVVVLHFEAMLAGGMLIDSYASPKDLGFRGKPGPALPSAPPGCAIAGVSGLSKLD</sequence>
<evidence type="ECO:0000313" key="6">
    <source>
        <dbReference type="Proteomes" id="UP000186817"/>
    </source>
</evidence>
<dbReference type="Proteomes" id="UP000186817">
    <property type="component" value="Unassembled WGS sequence"/>
</dbReference>
<dbReference type="EMBL" id="LSRX01000352">
    <property type="protein sequence ID" value="OLP99724.1"/>
    <property type="molecule type" value="Genomic_DNA"/>
</dbReference>
<evidence type="ECO:0000256" key="1">
    <source>
        <dbReference type="ARBA" id="ARBA00004496"/>
    </source>
</evidence>
<protein>
    <submittedName>
        <fullName evidence="5">WD repeat-containing protein 34</fullName>
    </submittedName>
</protein>
<evidence type="ECO:0000256" key="2">
    <source>
        <dbReference type="ARBA" id="ARBA00022490"/>
    </source>
</evidence>
<dbReference type="PANTHER" id="PTHR12442:SF26">
    <property type="entry name" value="CYTOPLASMIC DYNEIN 2 INTERMEDIATE CHAIN 2"/>
    <property type="match status" value="1"/>
</dbReference>
<dbReference type="InterPro" id="IPR036322">
    <property type="entry name" value="WD40_repeat_dom_sf"/>
</dbReference>